<evidence type="ECO:0000313" key="10">
    <source>
        <dbReference type="Proteomes" id="UP000182800"/>
    </source>
</evidence>
<dbReference type="SMART" id="SM00448">
    <property type="entry name" value="REC"/>
    <property type="match status" value="1"/>
</dbReference>
<reference evidence="7 9" key="1">
    <citation type="submission" date="2015-09" db="EMBL/GenBank/DDBJ databases">
        <title>Identification and resolution of microdiversity through metagenomic sequencing of parallel consortia.</title>
        <authorList>
            <person name="Nelson W.C."/>
            <person name="Romine M.F."/>
            <person name="Lindemann S.R."/>
        </authorList>
    </citation>
    <scope>NUCLEOTIDE SEQUENCE [LARGE SCALE GENOMIC DNA]</scope>
    <source>
        <strain evidence="7">HL-109</strain>
    </source>
</reference>
<gene>
    <name evidence="8" type="ORF">GA0071312_3729</name>
    <name evidence="7" type="ORF">HLUCCO17_00495</name>
</gene>
<feature type="region of interest" description="Disordered" evidence="5">
    <location>
        <begin position="138"/>
        <end position="168"/>
    </location>
</feature>
<feature type="modified residue" description="4-aspartylphosphate" evidence="4">
    <location>
        <position position="59"/>
    </location>
</feature>
<evidence type="ECO:0000256" key="3">
    <source>
        <dbReference type="ARBA" id="ARBA00023125"/>
    </source>
</evidence>
<dbReference type="GO" id="GO:0000976">
    <property type="term" value="F:transcription cis-regulatory region binding"/>
    <property type="evidence" value="ECO:0007669"/>
    <property type="project" value="TreeGrafter"/>
</dbReference>
<dbReference type="Proteomes" id="UP000182800">
    <property type="component" value="Unassembled WGS sequence"/>
</dbReference>
<evidence type="ECO:0000256" key="5">
    <source>
        <dbReference type="SAM" id="MobiDB-lite"/>
    </source>
</evidence>
<dbReference type="OrthoDB" id="9786548at2"/>
<dbReference type="CDD" id="cd17546">
    <property type="entry name" value="REC_hyHK_CKI1_RcsC-like"/>
    <property type="match status" value="1"/>
</dbReference>
<dbReference type="PANTHER" id="PTHR48111">
    <property type="entry name" value="REGULATOR OF RPOS"/>
    <property type="match status" value="1"/>
</dbReference>
<dbReference type="InterPro" id="IPR011006">
    <property type="entry name" value="CheY-like_superfamily"/>
</dbReference>
<dbReference type="STRING" id="1653334.GA0071312_3729"/>
<evidence type="ECO:0000313" key="7">
    <source>
        <dbReference type="EMBL" id="KPQ12606.1"/>
    </source>
</evidence>
<dbReference type="GO" id="GO:0006355">
    <property type="term" value="P:regulation of DNA-templated transcription"/>
    <property type="evidence" value="ECO:0007669"/>
    <property type="project" value="TreeGrafter"/>
</dbReference>
<dbReference type="InterPro" id="IPR001789">
    <property type="entry name" value="Sig_transdc_resp-reg_receiver"/>
</dbReference>
<evidence type="ECO:0000256" key="1">
    <source>
        <dbReference type="ARBA" id="ARBA00022553"/>
    </source>
</evidence>
<evidence type="ECO:0000259" key="6">
    <source>
        <dbReference type="PROSITE" id="PS50110"/>
    </source>
</evidence>
<dbReference type="SUPFAM" id="SSF52172">
    <property type="entry name" value="CheY-like"/>
    <property type="match status" value="1"/>
</dbReference>
<keyword evidence="2" id="KW-0902">Two-component regulatory system</keyword>
<organism evidence="7 9">
    <name type="scientific">Saliniramus fredricksonii</name>
    <dbReference type="NCBI Taxonomy" id="1653334"/>
    <lineage>
        <taxon>Bacteria</taxon>
        <taxon>Pseudomonadati</taxon>
        <taxon>Pseudomonadota</taxon>
        <taxon>Alphaproteobacteria</taxon>
        <taxon>Hyphomicrobiales</taxon>
        <taxon>Salinarimonadaceae</taxon>
        <taxon>Saliniramus</taxon>
    </lineage>
</organism>
<evidence type="ECO:0000313" key="9">
    <source>
        <dbReference type="Proteomes" id="UP000050497"/>
    </source>
</evidence>
<dbReference type="GO" id="GO:0000156">
    <property type="term" value="F:phosphorelay response regulator activity"/>
    <property type="evidence" value="ECO:0007669"/>
    <property type="project" value="TreeGrafter"/>
</dbReference>
<keyword evidence="10" id="KW-1185">Reference proteome</keyword>
<dbReference type="PROSITE" id="PS50110">
    <property type="entry name" value="RESPONSE_REGULATORY"/>
    <property type="match status" value="1"/>
</dbReference>
<protein>
    <submittedName>
        <fullName evidence="8">Response regulator receiver domain-containing protein</fullName>
    </submittedName>
    <submittedName>
        <fullName evidence="7">Two component signal transduction system response regulator</fullName>
    </submittedName>
</protein>
<dbReference type="InterPro" id="IPR039420">
    <property type="entry name" value="WalR-like"/>
</dbReference>
<name>A0A0P7YDX1_9HYPH</name>
<dbReference type="Gene3D" id="3.40.50.2300">
    <property type="match status" value="1"/>
</dbReference>
<feature type="domain" description="Response regulatory" evidence="6">
    <location>
        <begin position="9"/>
        <end position="128"/>
    </location>
</feature>
<dbReference type="GO" id="GO:0005829">
    <property type="term" value="C:cytosol"/>
    <property type="evidence" value="ECO:0007669"/>
    <property type="project" value="TreeGrafter"/>
</dbReference>
<keyword evidence="1 4" id="KW-0597">Phosphoprotein</keyword>
<dbReference type="RefSeq" id="WP_074446501.1">
    <property type="nucleotide sequence ID" value="NZ_FMBM01000003.1"/>
</dbReference>
<dbReference type="GO" id="GO:0032993">
    <property type="term" value="C:protein-DNA complex"/>
    <property type="evidence" value="ECO:0007669"/>
    <property type="project" value="TreeGrafter"/>
</dbReference>
<sequence length="168" mass="18580">MRLEFDRLSILVAEDNAYMRAALVAMLEAFGTQAIHQATDGETALALFHEECPDIVLLDWEMPAPDGLAVARRMRDRESSPDPFVPILMISAHAERARVLAARDAGVNDYLVKPVTPRVLYDKLLGLAVDQRPFVAAPGYFGPQRPDPQARRTREDDDGMTGHPGDQA</sequence>
<comment type="caution">
    <text evidence="7">The sequence shown here is derived from an EMBL/GenBank/DDBJ whole genome shotgun (WGS) entry which is preliminary data.</text>
</comment>
<dbReference type="EMBL" id="FMBM01000003">
    <property type="protein sequence ID" value="SCC82719.1"/>
    <property type="molecule type" value="Genomic_DNA"/>
</dbReference>
<proteinExistence type="predicted"/>
<evidence type="ECO:0000256" key="4">
    <source>
        <dbReference type="PROSITE-ProRule" id="PRU00169"/>
    </source>
</evidence>
<dbReference type="PANTHER" id="PTHR48111:SF40">
    <property type="entry name" value="PHOSPHATE REGULON TRANSCRIPTIONAL REGULATORY PROTEIN PHOB"/>
    <property type="match status" value="1"/>
</dbReference>
<dbReference type="Pfam" id="PF00072">
    <property type="entry name" value="Response_reg"/>
    <property type="match status" value="1"/>
</dbReference>
<dbReference type="Proteomes" id="UP000050497">
    <property type="component" value="Unassembled WGS sequence"/>
</dbReference>
<evidence type="ECO:0000313" key="8">
    <source>
        <dbReference type="EMBL" id="SCC82719.1"/>
    </source>
</evidence>
<keyword evidence="3" id="KW-0238">DNA-binding</keyword>
<dbReference type="AlphaFoldDB" id="A0A0P7YDX1"/>
<accession>A0A0P7YDX1</accession>
<reference evidence="8 10" key="2">
    <citation type="submission" date="2016-08" db="EMBL/GenBank/DDBJ databases">
        <authorList>
            <person name="Varghese N."/>
            <person name="Submissions Spin"/>
        </authorList>
    </citation>
    <scope>NUCLEOTIDE SEQUENCE [LARGE SCALE GENOMIC DNA]</scope>
    <source>
        <strain evidence="8 10">HL-109</strain>
    </source>
</reference>
<dbReference type="EMBL" id="LJSX01000001">
    <property type="protein sequence ID" value="KPQ12606.1"/>
    <property type="molecule type" value="Genomic_DNA"/>
</dbReference>
<evidence type="ECO:0000256" key="2">
    <source>
        <dbReference type="ARBA" id="ARBA00023012"/>
    </source>
</evidence>